<dbReference type="Proteomes" id="UP000304864">
    <property type="component" value="Chromosome"/>
</dbReference>
<dbReference type="PANTHER" id="PTHR42953">
    <property type="entry name" value="HIGH-AFFINITY ZINC UPTAKE SYSTEM PROTEIN ZNUA-RELATED"/>
    <property type="match status" value="1"/>
</dbReference>
<sequence>MNSRSVTQKLDRLVSIFTLALLLWLPGQIQAQNTQPINIVATTGMIADLAKNIGGDSVTVTALMGTGVDPHLYKATQGDLRRILRADIIFYNGLHLEGKMQDIFEKIARKKPVYAISEKLSSKAIIHHGDHYPDPHIWFDVQLWQEAGKRVLEVLQKHDPKNASLYQQNSDRYQQKLTGLHQWVVKQVARVPEQQRILITAHDAFGYFGKAYDIEVMGLQGISTAAEFGLQDIKALKDVISQRNIKAVFVESSVSPKFIQSLVAGLQAEGKSLQIGGELYSDAMGPTGSSTDNYIGMVEHNVNTIVSALIGSKQ</sequence>
<evidence type="ECO:0000256" key="1">
    <source>
        <dbReference type="ARBA" id="ARBA00004196"/>
    </source>
</evidence>
<keyword evidence="5" id="KW-0732">Signal</keyword>
<keyword evidence="3 6" id="KW-0813">Transport</keyword>
<organism evidence="7 8">
    <name type="scientific">Thiomicrorhabdus sediminis</name>
    <dbReference type="NCBI Taxonomy" id="2580412"/>
    <lineage>
        <taxon>Bacteria</taxon>
        <taxon>Pseudomonadati</taxon>
        <taxon>Pseudomonadota</taxon>
        <taxon>Gammaproteobacteria</taxon>
        <taxon>Thiotrichales</taxon>
        <taxon>Piscirickettsiaceae</taxon>
        <taxon>Thiomicrorhabdus</taxon>
    </lineage>
</organism>
<dbReference type="OrthoDB" id="9793396at2"/>
<accession>A0A4P9K4B1</accession>
<dbReference type="Gene3D" id="3.40.50.1980">
    <property type="entry name" value="Nitrogenase molybdenum iron protein domain"/>
    <property type="match status" value="2"/>
</dbReference>
<evidence type="ECO:0000256" key="5">
    <source>
        <dbReference type="ARBA" id="ARBA00022729"/>
    </source>
</evidence>
<dbReference type="AlphaFoldDB" id="A0A4P9K4B1"/>
<evidence type="ECO:0000256" key="3">
    <source>
        <dbReference type="ARBA" id="ARBA00022448"/>
    </source>
</evidence>
<dbReference type="InterPro" id="IPR006127">
    <property type="entry name" value="ZnuA-like"/>
</dbReference>
<dbReference type="EMBL" id="CP040602">
    <property type="protein sequence ID" value="QCU89738.1"/>
    <property type="molecule type" value="Genomic_DNA"/>
</dbReference>
<evidence type="ECO:0000256" key="2">
    <source>
        <dbReference type="ARBA" id="ARBA00011028"/>
    </source>
</evidence>
<dbReference type="GO" id="GO:0046872">
    <property type="term" value="F:metal ion binding"/>
    <property type="evidence" value="ECO:0007669"/>
    <property type="project" value="UniProtKB-KW"/>
</dbReference>
<dbReference type="SUPFAM" id="SSF53807">
    <property type="entry name" value="Helical backbone' metal receptor"/>
    <property type="match status" value="1"/>
</dbReference>
<evidence type="ECO:0000313" key="8">
    <source>
        <dbReference type="Proteomes" id="UP000304864"/>
    </source>
</evidence>
<dbReference type="InterPro" id="IPR006128">
    <property type="entry name" value="Lipoprotein_PsaA-like"/>
</dbReference>
<name>A0A4P9K4B1_9GAMM</name>
<reference evidence="7 8" key="1">
    <citation type="submission" date="2019-05" db="EMBL/GenBank/DDBJ databases">
        <title>Thiomicrorhabdus sediminis sp. nov, a novel sulfur-oxidizing bacterium isolated from coastal sediment.</title>
        <authorList>
            <person name="Liu X."/>
        </authorList>
    </citation>
    <scope>NUCLEOTIDE SEQUENCE [LARGE SCALE GENOMIC DNA]</scope>
    <source>
        <strain evidence="7 8">G1</strain>
    </source>
</reference>
<evidence type="ECO:0000256" key="4">
    <source>
        <dbReference type="ARBA" id="ARBA00022723"/>
    </source>
</evidence>
<proteinExistence type="inferred from homology"/>
<keyword evidence="4" id="KW-0479">Metal-binding</keyword>
<dbReference type="GO" id="GO:0007155">
    <property type="term" value="P:cell adhesion"/>
    <property type="evidence" value="ECO:0007669"/>
    <property type="project" value="InterPro"/>
</dbReference>
<keyword evidence="8" id="KW-1185">Reference proteome</keyword>
<dbReference type="RefSeq" id="WP_138564394.1">
    <property type="nucleotide sequence ID" value="NZ_CP040602.1"/>
</dbReference>
<dbReference type="PANTHER" id="PTHR42953:SF1">
    <property type="entry name" value="METAL-BINDING PROTEIN HI_0362-RELATED"/>
    <property type="match status" value="1"/>
</dbReference>
<dbReference type="Pfam" id="PF01297">
    <property type="entry name" value="ZnuA"/>
    <property type="match status" value="1"/>
</dbReference>
<dbReference type="InterPro" id="IPR050492">
    <property type="entry name" value="Bact_metal-bind_prot9"/>
</dbReference>
<dbReference type="GO" id="GO:0030313">
    <property type="term" value="C:cell envelope"/>
    <property type="evidence" value="ECO:0007669"/>
    <property type="project" value="UniProtKB-SubCell"/>
</dbReference>
<protein>
    <submittedName>
        <fullName evidence="7">Manganese transporter</fullName>
    </submittedName>
</protein>
<dbReference type="PRINTS" id="PR00691">
    <property type="entry name" value="ADHESINB"/>
</dbReference>
<evidence type="ECO:0000313" key="7">
    <source>
        <dbReference type="EMBL" id="QCU89738.1"/>
    </source>
</evidence>
<comment type="subcellular location">
    <subcellularLocation>
        <location evidence="1">Cell envelope</location>
    </subcellularLocation>
</comment>
<gene>
    <name evidence="7" type="ORF">FE785_03335</name>
</gene>
<dbReference type="PRINTS" id="PR00690">
    <property type="entry name" value="ADHESNFAMILY"/>
</dbReference>
<evidence type="ECO:0000256" key="6">
    <source>
        <dbReference type="RuleBase" id="RU003512"/>
    </source>
</evidence>
<dbReference type="KEGG" id="thig:FE785_03335"/>
<comment type="similarity">
    <text evidence="2 6">Belongs to the bacterial solute-binding protein 9 family.</text>
</comment>
<dbReference type="GO" id="GO:0030001">
    <property type="term" value="P:metal ion transport"/>
    <property type="evidence" value="ECO:0007669"/>
    <property type="project" value="InterPro"/>
</dbReference>
<dbReference type="InterPro" id="IPR006129">
    <property type="entry name" value="AdhesinB"/>
</dbReference>